<dbReference type="AlphaFoldDB" id="A0A6J0JJ53"/>
<dbReference type="RefSeq" id="XP_018435670.2">
    <property type="nucleotide sequence ID" value="XM_018580168.2"/>
</dbReference>
<evidence type="ECO:0000256" key="1">
    <source>
        <dbReference type="SAM" id="MobiDB-lite"/>
    </source>
</evidence>
<proteinExistence type="predicted"/>
<feature type="chain" id="PRO_5040973302" evidence="2">
    <location>
        <begin position="23"/>
        <end position="136"/>
    </location>
</feature>
<dbReference type="OrthoDB" id="1110259at2759"/>
<evidence type="ECO:0000313" key="3">
    <source>
        <dbReference type="Proteomes" id="UP000504610"/>
    </source>
</evidence>
<accession>A0A6J0JJ53</accession>
<feature type="region of interest" description="Disordered" evidence="1">
    <location>
        <begin position="74"/>
        <end position="104"/>
    </location>
</feature>
<organism evidence="3 4">
    <name type="scientific">Raphanus sativus</name>
    <name type="common">Radish</name>
    <name type="synonym">Raphanus raphanistrum var. sativus</name>
    <dbReference type="NCBI Taxonomy" id="3726"/>
    <lineage>
        <taxon>Eukaryota</taxon>
        <taxon>Viridiplantae</taxon>
        <taxon>Streptophyta</taxon>
        <taxon>Embryophyta</taxon>
        <taxon>Tracheophyta</taxon>
        <taxon>Spermatophyta</taxon>
        <taxon>Magnoliopsida</taxon>
        <taxon>eudicotyledons</taxon>
        <taxon>Gunneridae</taxon>
        <taxon>Pentapetalae</taxon>
        <taxon>rosids</taxon>
        <taxon>malvids</taxon>
        <taxon>Brassicales</taxon>
        <taxon>Brassicaceae</taxon>
        <taxon>Brassiceae</taxon>
        <taxon>Raphanus</taxon>
    </lineage>
</organism>
<dbReference type="Proteomes" id="UP000504610">
    <property type="component" value="Unplaced"/>
</dbReference>
<protein>
    <submittedName>
        <fullName evidence="4">Uncharacterized protein LOC108807947</fullName>
    </submittedName>
</protein>
<sequence length="136" mass="14874">MASRFFLVFILVILTIVNATLAAEAEKLQPVVDDTKKAADNATKSLIDSLGPSQDNPDYEIPLELAPGGVQVVDDYMPNISPTGEKDDSLAQPESDVNASPSSPPLYLFQPLPLLRWEEPAYFSFEHTAGDQMMSF</sequence>
<keyword evidence="3" id="KW-1185">Reference proteome</keyword>
<dbReference type="KEGG" id="rsz:108807947"/>
<reference evidence="4" key="1">
    <citation type="submission" date="2025-08" db="UniProtKB">
        <authorList>
            <consortium name="RefSeq"/>
        </authorList>
    </citation>
    <scope>IDENTIFICATION</scope>
    <source>
        <tissue evidence="4">Leaf</tissue>
    </source>
</reference>
<evidence type="ECO:0000256" key="2">
    <source>
        <dbReference type="SAM" id="SignalP"/>
    </source>
</evidence>
<evidence type="ECO:0000313" key="4">
    <source>
        <dbReference type="RefSeq" id="XP_018435670.2"/>
    </source>
</evidence>
<gene>
    <name evidence="4" type="primary">LOC108807947</name>
</gene>
<feature type="signal peptide" evidence="2">
    <location>
        <begin position="1"/>
        <end position="22"/>
    </location>
</feature>
<name>A0A6J0JJ53_RAPSA</name>
<keyword evidence="2" id="KW-0732">Signal</keyword>
<dbReference type="GeneID" id="108807947"/>